<keyword evidence="6" id="KW-0533">Nickel</keyword>
<feature type="region of interest" description="Disordered" evidence="14">
    <location>
        <begin position="203"/>
        <end position="253"/>
    </location>
</feature>
<feature type="chain" id="PRO_5033353045" description="Nickel/cobalt efflux system" evidence="15">
    <location>
        <begin position="25"/>
        <end position="364"/>
    </location>
</feature>
<keyword evidence="5" id="KW-1003">Cell membrane</keyword>
<keyword evidence="3" id="KW-0171">Cobalt transport</keyword>
<comment type="caution">
    <text evidence="16">The sequence shown here is derived from an EMBL/GenBank/DDBJ whole genome shotgun (WGS) entry which is preliminary data.</text>
</comment>
<gene>
    <name evidence="16" type="ORF">DEF21_14130</name>
    <name evidence="17" type="ORF">DHR80_17410</name>
</gene>
<dbReference type="InterPro" id="IPR051224">
    <property type="entry name" value="NiCoT_RcnA"/>
</dbReference>
<dbReference type="GO" id="GO:0015099">
    <property type="term" value="F:nickel cation transmembrane transporter activity"/>
    <property type="evidence" value="ECO:0007669"/>
    <property type="project" value="UniProtKB-UniRule"/>
</dbReference>
<keyword evidence="10" id="KW-0921">Nickel transport</keyword>
<feature type="transmembrane region" description="Helical" evidence="13">
    <location>
        <begin position="260"/>
        <end position="281"/>
    </location>
</feature>
<dbReference type="GO" id="GO:0006824">
    <property type="term" value="P:cobalt ion transport"/>
    <property type="evidence" value="ECO:0007669"/>
    <property type="project" value="UniProtKB-KW"/>
</dbReference>
<dbReference type="Proteomes" id="UP000264753">
    <property type="component" value="Unassembled WGS sequence"/>
</dbReference>
<evidence type="ECO:0000256" key="8">
    <source>
        <dbReference type="ARBA" id="ARBA00022989"/>
    </source>
</evidence>
<evidence type="ECO:0000256" key="15">
    <source>
        <dbReference type="SAM" id="SignalP"/>
    </source>
</evidence>
<keyword evidence="15" id="KW-0732">Signal</keyword>
<dbReference type="Pfam" id="PF03824">
    <property type="entry name" value="NicO"/>
    <property type="match status" value="1"/>
</dbReference>
<evidence type="ECO:0000256" key="11">
    <source>
        <dbReference type="ARBA" id="ARBA00023136"/>
    </source>
</evidence>
<keyword evidence="12" id="KW-0170">Cobalt</keyword>
<evidence type="ECO:0000256" key="6">
    <source>
        <dbReference type="ARBA" id="ARBA00022596"/>
    </source>
</evidence>
<evidence type="ECO:0000256" key="10">
    <source>
        <dbReference type="ARBA" id="ARBA00023112"/>
    </source>
</evidence>
<evidence type="ECO:0000313" key="17">
    <source>
        <dbReference type="EMBL" id="HCW68939.1"/>
    </source>
</evidence>
<organism evidence="16 19">
    <name type="scientific">Thalassospira lucentensis</name>
    <dbReference type="NCBI Taxonomy" id="168935"/>
    <lineage>
        <taxon>Bacteria</taxon>
        <taxon>Pseudomonadati</taxon>
        <taxon>Pseudomonadota</taxon>
        <taxon>Alphaproteobacteria</taxon>
        <taxon>Rhodospirillales</taxon>
        <taxon>Thalassospiraceae</taxon>
        <taxon>Thalassospira</taxon>
    </lineage>
</organism>
<evidence type="ECO:0000313" key="16">
    <source>
        <dbReference type="EMBL" id="HBU99022.1"/>
    </source>
</evidence>
<evidence type="ECO:0000256" key="4">
    <source>
        <dbReference type="ARBA" id="ARBA00022448"/>
    </source>
</evidence>
<dbReference type="GO" id="GO:0005886">
    <property type="term" value="C:plasma membrane"/>
    <property type="evidence" value="ECO:0007669"/>
    <property type="project" value="UniProtKB-SubCell"/>
</dbReference>
<dbReference type="GO" id="GO:0032025">
    <property type="term" value="P:response to cobalt ion"/>
    <property type="evidence" value="ECO:0007669"/>
    <property type="project" value="TreeGrafter"/>
</dbReference>
<feature type="compositionally biased region" description="Low complexity" evidence="14">
    <location>
        <begin position="244"/>
        <end position="253"/>
    </location>
</feature>
<keyword evidence="4 13" id="KW-0813">Transport</keyword>
<keyword evidence="7 13" id="KW-0812">Transmembrane</keyword>
<dbReference type="GO" id="GO:0046583">
    <property type="term" value="F:monoatomic cation efflux transmembrane transporter activity"/>
    <property type="evidence" value="ECO:0007669"/>
    <property type="project" value="TreeGrafter"/>
</dbReference>
<dbReference type="RefSeq" id="WP_276653771.1">
    <property type="nucleotide sequence ID" value="NZ_DOOG01000119.1"/>
</dbReference>
<feature type="transmembrane region" description="Helical" evidence="13">
    <location>
        <begin position="337"/>
        <end position="358"/>
    </location>
</feature>
<keyword evidence="9" id="KW-0406">Ion transport</keyword>
<feature type="signal peptide" evidence="15">
    <location>
        <begin position="1"/>
        <end position="24"/>
    </location>
</feature>
<dbReference type="InterPro" id="IPR011541">
    <property type="entry name" value="Ni/Co_transpt_high_affinity"/>
</dbReference>
<evidence type="ECO:0000313" key="19">
    <source>
        <dbReference type="Proteomes" id="UP000264753"/>
    </source>
</evidence>
<evidence type="ECO:0000256" key="7">
    <source>
        <dbReference type="ARBA" id="ARBA00022692"/>
    </source>
</evidence>
<feature type="compositionally biased region" description="Basic and acidic residues" evidence="14">
    <location>
        <begin position="203"/>
        <end position="243"/>
    </location>
</feature>
<name>A0A358HVL2_9PROT</name>
<keyword evidence="11 13" id="KW-0472">Membrane</keyword>
<dbReference type="GO" id="GO:0010045">
    <property type="term" value="P:response to nickel cation"/>
    <property type="evidence" value="ECO:0007669"/>
    <property type="project" value="TreeGrafter"/>
</dbReference>
<feature type="transmembrane region" description="Helical" evidence="13">
    <location>
        <begin position="170"/>
        <end position="192"/>
    </location>
</feature>
<evidence type="ECO:0000256" key="3">
    <source>
        <dbReference type="ARBA" id="ARBA00022426"/>
    </source>
</evidence>
<sequence length="364" mass="38233">MAIAGLLAVLLLATWSGSSNPAAAQSANLLGRGNSDAATTDTAAAPQDGDSFITLPVWLSDVVGQVIIIQTKLNREITATLRDAKNGDSLWPCLMIIGLSFLYGVFHAAGPGHGKMVTTTYFLSRDAGWKQGVAMGSLIAGVQAITAIVLVGSLTLFLNLGPAAITQNGLVLEAVSYALIVGLGLVMCLRIIQGRDDCCDHAGHEHHDHHDHHSHDHAHHRDDGHDHHNSHAHDHTDTHHHDATPTAHSTPSTARNRWQMIASGIVVGLRPCTGSILVLLFTLANGLFLIGIAAAFAMAIGVALTISLIGLAAIGIRTGTQHLFSVSETTSGILRRTIGLTGAGLITLFGAMLLLASARQLGWL</sequence>
<dbReference type="PANTHER" id="PTHR40659">
    <property type="entry name" value="NICKEL/COBALT EFFLUX SYSTEM RCNA"/>
    <property type="match status" value="1"/>
</dbReference>
<feature type="transmembrane region" description="Helical" evidence="13">
    <location>
        <begin position="287"/>
        <end position="316"/>
    </location>
</feature>
<evidence type="ECO:0000256" key="12">
    <source>
        <dbReference type="ARBA" id="ARBA00023285"/>
    </source>
</evidence>
<comment type="subcellular location">
    <subcellularLocation>
        <location evidence="2 13">Cell membrane</location>
        <topology evidence="2 13">Multi-pass membrane protein</topology>
    </subcellularLocation>
</comment>
<evidence type="ECO:0000256" key="2">
    <source>
        <dbReference type="ARBA" id="ARBA00004651"/>
    </source>
</evidence>
<evidence type="ECO:0000256" key="9">
    <source>
        <dbReference type="ARBA" id="ARBA00023065"/>
    </source>
</evidence>
<accession>A0A358HVL2</accession>
<evidence type="ECO:0000313" key="18">
    <source>
        <dbReference type="Proteomes" id="UP000264179"/>
    </source>
</evidence>
<dbReference type="AlphaFoldDB" id="A0A358HVL2"/>
<protein>
    <recommendedName>
        <fullName evidence="13">Nickel/cobalt efflux system</fullName>
    </recommendedName>
</protein>
<evidence type="ECO:0000256" key="1">
    <source>
        <dbReference type="ARBA" id="ARBA00002510"/>
    </source>
</evidence>
<evidence type="ECO:0000256" key="13">
    <source>
        <dbReference type="RuleBase" id="RU362101"/>
    </source>
</evidence>
<dbReference type="EMBL" id="DPOP01000138">
    <property type="protein sequence ID" value="HCW68939.1"/>
    <property type="molecule type" value="Genomic_DNA"/>
</dbReference>
<feature type="transmembrane region" description="Helical" evidence="13">
    <location>
        <begin position="89"/>
        <end position="112"/>
    </location>
</feature>
<reference evidence="18 19" key="1">
    <citation type="journal article" date="2018" name="Nat. Biotechnol.">
        <title>A standardized bacterial taxonomy based on genome phylogeny substantially revises the tree of life.</title>
        <authorList>
            <person name="Parks D.H."/>
            <person name="Chuvochina M."/>
            <person name="Waite D.W."/>
            <person name="Rinke C."/>
            <person name="Skarshewski A."/>
            <person name="Chaumeil P.A."/>
            <person name="Hugenholtz P."/>
        </authorList>
    </citation>
    <scope>NUCLEOTIDE SEQUENCE [LARGE SCALE GENOMIC DNA]</scope>
    <source>
        <strain evidence="16">UBA8707</strain>
        <strain evidence="17">UBA9881</strain>
    </source>
</reference>
<dbReference type="Proteomes" id="UP000264179">
    <property type="component" value="Unassembled WGS sequence"/>
</dbReference>
<dbReference type="EMBL" id="DOOG01000119">
    <property type="protein sequence ID" value="HBU99022.1"/>
    <property type="molecule type" value="Genomic_DNA"/>
</dbReference>
<evidence type="ECO:0000256" key="5">
    <source>
        <dbReference type="ARBA" id="ARBA00022475"/>
    </source>
</evidence>
<comment type="similarity">
    <text evidence="13">Belongs to the NiCoT transporter (TC 2.A.52) family.</text>
</comment>
<proteinExistence type="inferred from homology"/>
<comment type="function">
    <text evidence="1">Efflux system for nickel and cobalt.</text>
</comment>
<feature type="transmembrane region" description="Helical" evidence="13">
    <location>
        <begin position="133"/>
        <end position="158"/>
    </location>
</feature>
<evidence type="ECO:0000256" key="14">
    <source>
        <dbReference type="SAM" id="MobiDB-lite"/>
    </source>
</evidence>
<keyword evidence="8 13" id="KW-1133">Transmembrane helix</keyword>
<dbReference type="PANTHER" id="PTHR40659:SF1">
    <property type="entry name" value="NICKEL_COBALT EFFLUX SYSTEM RCNA"/>
    <property type="match status" value="1"/>
</dbReference>